<feature type="transmembrane region" description="Helical" evidence="8">
    <location>
        <begin position="86"/>
        <end position="104"/>
    </location>
</feature>
<dbReference type="EMBL" id="QAYG01000003">
    <property type="protein sequence ID" value="PTW60939.1"/>
    <property type="molecule type" value="Genomic_DNA"/>
</dbReference>
<organism evidence="9 10">
    <name type="scientific">Breoghania corrubedonensis</name>
    <dbReference type="NCBI Taxonomy" id="665038"/>
    <lineage>
        <taxon>Bacteria</taxon>
        <taxon>Pseudomonadati</taxon>
        <taxon>Pseudomonadota</taxon>
        <taxon>Alphaproteobacteria</taxon>
        <taxon>Hyphomicrobiales</taxon>
        <taxon>Stappiaceae</taxon>
        <taxon>Breoghania</taxon>
    </lineage>
</organism>
<evidence type="ECO:0000256" key="4">
    <source>
        <dbReference type="ARBA" id="ARBA00022475"/>
    </source>
</evidence>
<evidence type="ECO:0000313" key="10">
    <source>
        <dbReference type="Proteomes" id="UP000244081"/>
    </source>
</evidence>
<feature type="transmembrane region" description="Helical" evidence="8">
    <location>
        <begin position="15"/>
        <end position="35"/>
    </location>
</feature>
<gene>
    <name evidence="9" type="ORF">C8N35_103120</name>
</gene>
<keyword evidence="10" id="KW-1185">Reference proteome</keyword>
<dbReference type="InterPro" id="IPR004626">
    <property type="entry name" value="RarD"/>
</dbReference>
<dbReference type="NCBIfam" id="TIGR00688">
    <property type="entry name" value="rarD"/>
    <property type="match status" value="1"/>
</dbReference>
<evidence type="ECO:0000256" key="6">
    <source>
        <dbReference type="ARBA" id="ARBA00022989"/>
    </source>
</evidence>
<keyword evidence="4" id="KW-1003">Cell membrane</keyword>
<reference evidence="9 10" key="1">
    <citation type="submission" date="2018-04" db="EMBL/GenBank/DDBJ databases">
        <title>Genomic Encyclopedia of Archaeal and Bacterial Type Strains, Phase II (KMG-II): from individual species to whole genera.</title>
        <authorList>
            <person name="Goeker M."/>
        </authorList>
    </citation>
    <scope>NUCLEOTIDE SEQUENCE [LARGE SCALE GENOMIC DNA]</scope>
    <source>
        <strain evidence="9 10">DSM 23382</strain>
    </source>
</reference>
<comment type="similarity">
    <text evidence="2">Belongs to the EamA transporter family.</text>
</comment>
<dbReference type="SUPFAM" id="SSF103481">
    <property type="entry name" value="Multidrug resistance efflux transporter EmrE"/>
    <property type="match status" value="2"/>
</dbReference>
<dbReference type="Proteomes" id="UP000244081">
    <property type="component" value="Unassembled WGS sequence"/>
</dbReference>
<feature type="transmembrane region" description="Helical" evidence="8">
    <location>
        <begin position="216"/>
        <end position="237"/>
    </location>
</feature>
<accession>A0A2T5VB10</accession>
<keyword evidence="6 8" id="KW-1133">Transmembrane helix</keyword>
<feature type="transmembrane region" description="Helical" evidence="8">
    <location>
        <begin position="187"/>
        <end position="204"/>
    </location>
</feature>
<protein>
    <submittedName>
        <fullName evidence="9">Chloramphenicol-sensitive protein RarD</fullName>
    </submittedName>
</protein>
<dbReference type="GO" id="GO:0005886">
    <property type="term" value="C:plasma membrane"/>
    <property type="evidence" value="ECO:0007669"/>
    <property type="project" value="UniProtKB-SubCell"/>
</dbReference>
<evidence type="ECO:0000256" key="2">
    <source>
        <dbReference type="ARBA" id="ARBA00007362"/>
    </source>
</evidence>
<feature type="transmembrane region" description="Helical" evidence="8">
    <location>
        <begin position="249"/>
        <end position="268"/>
    </location>
</feature>
<proteinExistence type="inferred from homology"/>
<feature type="transmembrane region" description="Helical" evidence="8">
    <location>
        <begin position="136"/>
        <end position="153"/>
    </location>
</feature>
<sequence length="311" mass="33183">MTILPSGRSAQDEELSAYASAVGAYVLWGLLPLYFMVLHAVPAEQLVAQRIVWSVVLVGAMLAAVRRLDEVIAVFTDPARLWRLTLSATILAANWLIFIIGIDAHRVLEISFGYFINPLVSVALGTVLLGERLSRGQVLAVAIAFVAIALQAWGLGSFPWISLALAFSFGIYGFLRKTVDVGAAPGLLVEATVLAPIALGYLAWHGMNGTLVFGPGLGMMALIAASGVVTALPLILFARGVRGLPLTTIGILQYFAPSLHFVLAIAVFGEPLDPVRLVSFALIWLSLAVFSRDLLRRRAKAAAEAAKNPVV</sequence>
<feature type="transmembrane region" description="Helical" evidence="8">
    <location>
        <begin position="47"/>
        <end position="65"/>
    </location>
</feature>
<dbReference type="OrthoDB" id="369870at2"/>
<feature type="transmembrane region" description="Helical" evidence="8">
    <location>
        <begin position="110"/>
        <end position="129"/>
    </location>
</feature>
<dbReference type="InterPro" id="IPR037185">
    <property type="entry name" value="EmrE-like"/>
</dbReference>
<dbReference type="AlphaFoldDB" id="A0A2T5VB10"/>
<dbReference type="RefSeq" id="WP_107989762.1">
    <property type="nucleotide sequence ID" value="NZ_QAYG01000003.1"/>
</dbReference>
<keyword evidence="3" id="KW-0813">Transport</keyword>
<evidence type="ECO:0000256" key="7">
    <source>
        <dbReference type="ARBA" id="ARBA00023136"/>
    </source>
</evidence>
<evidence type="ECO:0000256" key="8">
    <source>
        <dbReference type="SAM" id="Phobius"/>
    </source>
</evidence>
<keyword evidence="5 8" id="KW-0812">Transmembrane</keyword>
<comment type="subcellular location">
    <subcellularLocation>
        <location evidence="1">Cell membrane</location>
        <topology evidence="1">Multi-pass membrane protein</topology>
    </subcellularLocation>
</comment>
<evidence type="ECO:0000256" key="3">
    <source>
        <dbReference type="ARBA" id="ARBA00022448"/>
    </source>
</evidence>
<feature type="transmembrane region" description="Helical" evidence="8">
    <location>
        <begin position="159"/>
        <end position="175"/>
    </location>
</feature>
<comment type="caution">
    <text evidence="9">The sequence shown here is derived from an EMBL/GenBank/DDBJ whole genome shotgun (WGS) entry which is preliminary data.</text>
</comment>
<keyword evidence="7 8" id="KW-0472">Membrane</keyword>
<evidence type="ECO:0000313" key="9">
    <source>
        <dbReference type="EMBL" id="PTW60939.1"/>
    </source>
</evidence>
<evidence type="ECO:0000256" key="5">
    <source>
        <dbReference type="ARBA" id="ARBA00022692"/>
    </source>
</evidence>
<evidence type="ECO:0000256" key="1">
    <source>
        <dbReference type="ARBA" id="ARBA00004651"/>
    </source>
</evidence>
<feature type="transmembrane region" description="Helical" evidence="8">
    <location>
        <begin position="274"/>
        <end position="290"/>
    </location>
</feature>
<name>A0A2T5VB10_9HYPH</name>